<dbReference type="Proteomes" id="UP000317835">
    <property type="component" value="Chromosome"/>
</dbReference>
<keyword evidence="2" id="KW-1185">Reference proteome</keyword>
<name>A0A518HB85_9BACT</name>
<dbReference type="RefSeq" id="WP_145276310.1">
    <property type="nucleotide sequence ID" value="NZ_CP036426.1"/>
</dbReference>
<evidence type="ECO:0000313" key="1">
    <source>
        <dbReference type="EMBL" id="QDV38077.1"/>
    </source>
</evidence>
<reference evidence="1 2" key="1">
    <citation type="submission" date="2019-02" db="EMBL/GenBank/DDBJ databases">
        <title>Deep-cultivation of Planctomycetes and their phenomic and genomic characterization uncovers novel biology.</title>
        <authorList>
            <person name="Wiegand S."/>
            <person name="Jogler M."/>
            <person name="Boedeker C."/>
            <person name="Pinto D."/>
            <person name="Vollmers J."/>
            <person name="Rivas-Marin E."/>
            <person name="Kohn T."/>
            <person name="Peeters S.H."/>
            <person name="Heuer A."/>
            <person name="Rast P."/>
            <person name="Oberbeckmann S."/>
            <person name="Bunk B."/>
            <person name="Jeske O."/>
            <person name="Meyerdierks A."/>
            <person name="Storesund J.E."/>
            <person name="Kallscheuer N."/>
            <person name="Luecker S."/>
            <person name="Lage O.M."/>
            <person name="Pohl T."/>
            <person name="Merkel B.J."/>
            <person name="Hornburger P."/>
            <person name="Mueller R.-W."/>
            <person name="Bruemmer F."/>
            <person name="Labrenz M."/>
            <person name="Spormann A.M."/>
            <person name="Op den Camp H."/>
            <person name="Overmann J."/>
            <person name="Amann R."/>
            <person name="Jetten M.S.M."/>
            <person name="Mascher T."/>
            <person name="Medema M.H."/>
            <person name="Devos D.P."/>
            <person name="Kaster A.-K."/>
            <person name="Ovreas L."/>
            <person name="Rohde M."/>
            <person name="Galperin M.Y."/>
            <person name="Jogler C."/>
        </authorList>
    </citation>
    <scope>NUCLEOTIDE SEQUENCE [LARGE SCALE GENOMIC DNA]</scope>
    <source>
        <strain evidence="1 2">ElP</strain>
    </source>
</reference>
<dbReference type="KEGG" id="tpla:ElP_60250"/>
<gene>
    <name evidence="1" type="ORF">ElP_60250</name>
</gene>
<accession>A0A518HB85</accession>
<dbReference type="EMBL" id="CP036426">
    <property type="protein sequence ID" value="QDV38077.1"/>
    <property type="molecule type" value="Genomic_DNA"/>
</dbReference>
<protein>
    <submittedName>
        <fullName evidence="1">Uncharacterized protein</fullName>
    </submittedName>
</protein>
<dbReference type="AlphaFoldDB" id="A0A518HB85"/>
<organism evidence="1 2">
    <name type="scientific">Tautonia plasticadhaerens</name>
    <dbReference type="NCBI Taxonomy" id="2527974"/>
    <lineage>
        <taxon>Bacteria</taxon>
        <taxon>Pseudomonadati</taxon>
        <taxon>Planctomycetota</taxon>
        <taxon>Planctomycetia</taxon>
        <taxon>Isosphaerales</taxon>
        <taxon>Isosphaeraceae</taxon>
        <taxon>Tautonia</taxon>
    </lineage>
</organism>
<proteinExistence type="predicted"/>
<sequence length="71" mass="7669">MKIKKGEAFTTCESLAGVKYEKAVGFSVNMHATTAPPSGQVRTVVTTAKSGSLDLRYAPREPKTFDKDTAF</sequence>
<evidence type="ECO:0000313" key="2">
    <source>
        <dbReference type="Proteomes" id="UP000317835"/>
    </source>
</evidence>